<feature type="transmembrane region" description="Helical" evidence="1">
    <location>
        <begin position="55"/>
        <end position="78"/>
    </location>
</feature>
<dbReference type="InterPro" id="IPR036890">
    <property type="entry name" value="HATPase_C_sf"/>
</dbReference>
<name>A0ABP6ZH53_9ACTN</name>
<evidence type="ECO:0000313" key="3">
    <source>
        <dbReference type="Proteomes" id="UP001501490"/>
    </source>
</evidence>
<proteinExistence type="predicted"/>
<dbReference type="EMBL" id="BAABAB010000006">
    <property type="protein sequence ID" value="GAA3609605.1"/>
    <property type="molecule type" value="Genomic_DNA"/>
</dbReference>
<keyword evidence="1" id="KW-0472">Membrane</keyword>
<keyword evidence="3" id="KW-1185">Reference proteome</keyword>
<sequence length="424" mass="44955">MSGIILARPQEQRRDRFANLVLLRRLASYTGVLSANKVAAVVVAVAITLASDNRLVAGLALLPALVGTVLDVVALRVTQGTPRGRLLRRYEKHLATREGHPQLNLPALVECFGAVVMVAAAAWAVTDLPTIVRITYVGVATGYVAAVCCSIFDDNAWYNPAVRAPQWQEVDRVLCGVQACAVVLLLTWWAPWGEAERIGLIAIAACGFLVPLRAGATQLLVSDLEPLVEAERQRGTRLVIEETSRELLPILAEISQLSADLVPDLGPAAERVHRLAESALSGIADIPNQVAHSARQDGGQSLRVVADRLVTLGRAAGRELSVTLPAGPELAPDDRQLASQAMRDLAGNAISARANRIYVELRRVGPRLVIIVADDGRPIPSGAWKSPGSSSAALEAKLAARGGALSAENGALNKVVMATWVGTS</sequence>
<gene>
    <name evidence="2" type="ORF">GCM10022236_09080</name>
</gene>
<dbReference type="SUPFAM" id="SSF55874">
    <property type="entry name" value="ATPase domain of HSP90 chaperone/DNA topoisomerase II/histidine kinase"/>
    <property type="match status" value="1"/>
</dbReference>
<evidence type="ECO:0000256" key="1">
    <source>
        <dbReference type="SAM" id="Phobius"/>
    </source>
</evidence>
<accession>A0ABP6ZH53</accession>
<protein>
    <recommendedName>
        <fullName evidence="4">Signal transduction histidine kinase</fullName>
    </recommendedName>
</protein>
<organism evidence="2 3">
    <name type="scientific">Microlunatus ginsengisoli</name>
    <dbReference type="NCBI Taxonomy" id="363863"/>
    <lineage>
        <taxon>Bacteria</taxon>
        <taxon>Bacillati</taxon>
        <taxon>Actinomycetota</taxon>
        <taxon>Actinomycetes</taxon>
        <taxon>Propionibacteriales</taxon>
        <taxon>Propionibacteriaceae</taxon>
        <taxon>Microlunatus</taxon>
    </lineage>
</organism>
<evidence type="ECO:0000313" key="2">
    <source>
        <dbReference type="EMBL" id="GAA3609605.1"/>
    </source>
</evidence>
<comment type="caution">
    <text evidence="2">The sequence shown here is derived from an EMBL/GenBank/DDBJ whole genome shotgun (WGS) entry which is preliminary data.</text>
</comment>
<evidence type="ECO:0008006" key="4">
    <source>
        <dbReference type="Google" id="ProtNLM"/>
    </source>
</evidence>
<reference evidence="3" key="1">
    <citation type="journal article" date="2019" name="Int. J. Syst. Evol. Microbiol.">
        <title>The Global Catalogue of Microorganisms (GCM) 10K type strain sequencing project: providing services to taxonomists for standard genome sequencing and annotation.</title>
        <authorList>
            <consortium name="The Broad Institute Genomics Platform"/>
            <consortium name="The Broad Institute Genome Sequencing Center for Infectious Disease"/>
            <person name="Wu L."/>
            <person name="Ma J."/>
        </authorList>
    </citation>
    <scope>NUCLEOTIDE SEQUENCE [LARGE SCALE GENOMIC DNA]</scope>
    <source>
        <strain evidence="3">JCM 16929</strain>
    </source>
</reference>
<dbReference type="Gene3D" id="3.30.565.10">
    <property type="entry name" value="Histidine kinase-like ATPase, C-terminal domain"/>
    <property type="match status" value="1"/>
</dbReference>
<feature type="transmembrane region" description="Helical" evidence="1">
    <location>
        <begin position="131"/>
        <end position="152"/>
    </location>
</feature>
<dbReference type="RefSeq" id="WP_344801902.1">
    <property type="nucleotide sequence ID" value="NZ_BAABAB010000006.1"/>
</dbReference>
<dbReference type="Proteomes" id="UP001501490">
    <property type="component" value="Unassembled WGS sequence"/>
</dbReference>
<keyword evidence="1" id="KW-1133">Transmembrane helix</keyword>
<feature type="transmembrane region" description="Helical" evidence="1">
    <location>
        <begin position="173"/>
        <end position="192"/>
    </location>
</feature>
<keyword evidence="1" id="KW-0812">Transmembrane</keyword>
<feature type="transmembrane region" description="Helical" evidence="1">
    <location>
        <begin position="107"/>
        <end position="125"/>
    </location>
</feature>
<feature type="transmembrane region" description="Helical" evidence="1">
    <location>
        <begin position="26"/>
        <end position="49"/>
    </location>
</feature>